<feature type="region of interest" description="Disordered" evidence="1">
    <location>
        <begin position="87"/>
        <end position="108"/>
    </location>
</feature>
<dbReference type="Proteomes" id="UP000816034">
    <property type="component" value="Unassembled WGS sequence"/>
</dbReference>
<dbReference type="RefSeq" id="XP_044544858.1">
    <property type="nucleotide sequence ID" value="XM_044699264.1"/>
</dbReference>
<accession>A0AA88GI36</accession>
<comment type="caution">
    <text evidence="2">The sequence shown here is derived from an EMBL/GenBank/DDBJ whole genome shotgun (WGS) entry which is preliminary data.</text>
</comment>
<organism evidence="2 3">
    <name type="scientific">Naegleria lovaniensis</name>
    <name type="common">Amoeba</name>
    <dbReference type="NCBI Taxonomy" id="51637"/>
    <lineage>
        <taxon>Eukaryota</taxon>
        <taxon>Discoba</taxon>
        <taxon>Heterolobosea</taxon>
        <taxon>Tetramitia</taxon>
        <taxon>Eutetramitia</taxon>
        <taxon>Vahlkampfiidae</taxon>
        <taxon>Naegleria</taxon>
    </lineage>
</organism>
<evidence type="ECO:0000256" key="1">
    <source>
        <dbReference type="SAM" id="MobiDB-lite"/>
    </source>
</evidence>
<dbReference type="AlphaFoldDB" id="A0AA88GI36"/>
<gene>
    <name evidence="2" type="ORF">C9374_009112</name>
</gene>
<proteinExistence type="predicted"/>
<evidence type="ECO:0000313" key="2">
    <source>
        <dbReference type="EMBL" id="KAG2377596.1"/>
    </source>
</evidence>
<dbReference type="GeneID" id="68101566"/>
<evidence type="ECO:0000313" key="3">
    <source>
        <dbReference type="Proteomes" id="UP000816034"/>
    </source>
</evidence>
<feature type="compositionally biased region" description="Basic and acidic residues" evidence="1">
    <location>
        <begin position="1"/>
        <end position="12"/>
    </location>
</feature>
<protein>
    <submittedName>
        <fullName evidence="2">Uncharacterized protein</fullName>
    </submittedName>
</protein>
<feature type="compositionally biased region" description="Polar residues" evidence="1">
    <location>
        <begin position="93"/>
        <end position="104"/>
    </location>
</feature>
<feature type="compositionally biased region" description="Polar residues" evidence="1">
    <location>
        <begin position="34"/>
        <end position="45"/>
    </location>
</feature>
<reference evidence="2 3" key="1">
    <citation type="journal article" date="2018" name="BMC Genomics">
        <title>The genome of Naegleria lovaniensis, the basis for a comparative approach to unravel pathogenicity factors of the human pathogenic amoeba N. fowleri.</title>
        <authorList>
            <person name="Liechti N."/>
            <person name="Schurch N."/>
            <person name="Bruggmann R."/>
            <person name="Wittwer M."/>
        </authorList>
    </citation>
    <scope>NUCLEOTIDE SEQUENCE [LARGE SCALE GENOMIC DNA]</scope>
    <source>
        <strain evidence="2 3">ATCC 30569</strain>
    </source>
</reference>
<dbReference type="EMBL" id="PYSW02000037">
    <property type="protein sequence ID" value="KAG2377596.1"/>
    <property type="molecule type" value="Genomic_DNA"/>
</dbReference>
<name>A0AA88GI36_NAELO</name>
<feature type="compositionally biased region" description="Low complexity" evidence="1">
    <location>
        <begin position="52"/>
        <end position="65"/>
    </location>
</feature>
<feature type="region of interest" description="Disordered" evidence="1">
    <location>
        <begin position="1"/>
        <end position="73"/>
    </location>
</feature>
<sequence length="257" mass="29065">MPKYTPTKEDTRSPLSPHNNNNNNGKSPKSPSNITKQPNRASFATPQYFPQKISKFSPKSASKAAITSAGKKKKFNFDNPKVKKLLDKLSKKNNSQEGSGVESSNLNRLKRLLFRKKNKQALQKDKENMETEYTFTECSDDANSLYFGTEMSSEGELSEEELDLTYGLDHLDNGIMMSPPTKRPSALAASSRSSIAFTGSNSERRPGLSLQHLFTKRREEQKRAEEIIDKFDIKKQLESEMSVADTIFGKWQRENVQ</sequence>
<keyword evidence="3" id="KW-1185">Reference proteome</keyword>
<feature type="compositionally biased region" description="Low complexity" evidence="1">
    <location>
        <begin position="13"/>
        <end position="33"/>
    </location>
</feature>